<evidence type="ECO:0000256" key="1">
    <source>
        <dbReference type="ARBA" id="ARBA00004496"/>
    </source>
</evidence>
<dbReference type="AlphaFoldDB" id="A0A2N5CIH0"/>
<comment type="subunit">
    <text evidence="3 11">Monomer.</text>
</comment>
<dbReference type="SUPFAM" id="SSF47323">
    <property type="entry name" value="Anticodon-binding domain of a subclass of class I aminoacyl-tRNA synthetases"/>
    <property type="match status" value="1"/>
</dbReference>
<keyword evidence="4 11" id="KW-0963">Cytoplasm</keyword>
<dbReference type="Gene3D" id="3.40.50.620">
    <property type="entry name" value="HUPs"/>
    <property type="match status" value="1"/>
</dbReference>
<evidence type="ECO:0000256" key="10">
    <source>
        <dbReference type="ARBA" id="ARBA00049339"/>
    </source>
</evidence>
<dbReference type="EC" id="6.1.1.19" evidence="11"/>
<evidence type="ECO:0000256" key="9">
    <source>
        <dbReference type="ARBA" id="ARBA00023146"/>
    </source>
</evidence>
<dbReference type="SMART" id="SM00836">
    <property type="entry name" value="DALR_1"/>
    <property type="match status" value="1"/>
</dbReference>
<dbReference type="InterPro" id="IPR001412">
    <property type="entry name" value="aa-tRNA-synth_I_CS"/>
</dbReference>
<evidence type="ECO:0000259" key="14">
    <source>
        <dbReference type="SMART" id="SM01016"/>
    </source>
</evidence>
<evidence type="ECO:0000256" key="2">
    <source>
        <dbReference type="ARBA" id="ARBA00005594"/>
    </source>
</evidence>
<keyword evidence="8 11" id="KW-0648">Protein biosynthesis</keyword>
<dbReference type="InterPro" id="IPR008909">
    <property type="entry name" value="DALR_anticod-bd"/>
</dbReference>
<comment type="caution">
    <text evidence="15">The sequence shown here is derived from an EMBL/GenBank/DDBJ whole genome shotgun (WGS) entry which is preliminary data.</text>
</comment>
<accession>A0A2N5CIH0</accession>
<dbReference type="SMART" id="SM01016">
    <property type="entry name" value="Arg_tRNA_synt_N"/>
    <property type="match status" value="1"/>
</dbReference>
<dbReference type="PANTHER" id="PTHR11956:SF5">
    <property type="entry name" value="ARGININE--TRNA LIGASE, CYTOPLASMIC"/>
    <property type="match status" value="1"/>
</dbReference>
<dbReference type="InterPro" id="IPR005148">
    <property type="entry name" value="Arg-tRNA-synth_N"/>
</dbReference>
<keyword evidence="5 11" id="KW-0436">Ligase</keyword>
<dbReference type="PRINTS" id="PR01038">
    <property type="entry name" value="TRNASYNTHARG"/>
</dbReference>
<evidence type="ECO:0000256" key="8">
    <source>
        <dbReference type="ARBA" id="ARBA00022917"/>
    </source>
</evidence>
<evidence type="ECO:0000256" key="3">
    <source>
        <dbReference type="ARBA" id="ARBA00011245"/>
    </source>
</evidence>
<dbReference type="InterPro" id="IPR001278">
    <property type="entry name" value="Arg-tRNA-ligase"/>
</dbReference>
<comment type="similarity">
    <text evidence="2 11 12">Belongs to the class-I aminoacyl-tRNA synthetase family.</text>
</comment>
<dbReference type="OrthoDB" id="9803211at2"/>
<dbReference type="Pfam" id="PF00750">
    <property type="entry name" value="tRNA-synt_1d"/>
    <property type="match status" value="1"/>
</dbReference>
<evidence type="ECO:0000256" key="12">
    <source>
        <dbReference type="RuleBase" id="RU363038"/>
    </source>
</evidence>
<feature type="short sequence motif" description="'HIGH' region" evidence="11">
    <location>
        <begin position="132"/>
        <end position="142"/>
    </location>
</feature>
<dbReference type="Pfam" id="PF05746">
    <property type="entry name" value="DALR_1"/>
    <property type="match status" value="1"/>
</dbReference>
<dbReference type="GO" id="GO:0005524">
    <property type="term" value="F:ATP binding"/>
    <property type="evidence" value="ECO:0007669"/>
    <property type="project" value="UniProtKB-UniRule"/>
</dbReference>
<dbReference type="GO" id="GO:0004814">
    <property type="term" value="F:arginine-tRNA ligase activity"/>
    <property type="evidence" value="ECO:0007669"/>
    <property type="project" value="UniProtKB-UniRule"/>
</dbReference>
<dbReference type="InterPro" id="IPR035684">
    <property type="entry name" value="ArgRS_core"/>
</dbReference>
<gene>
    <name evidence="11" type="primary">argS</name>
    <name evidence="15" type="ORF">CYJ10_01545</name>
</gene>
<evidence type="ECO:0000313" key="15">
    <source>
        <dbReference type="EMBL" id="PLQ02020.1"/>
    </source>
</evidence>
<keyword evidence="7 11" id="KW-0067">ATP-binding</keyword>
<sequence>MLPVQTSQLAAAFTDAVRALAPADAALPAVTFERPKQAAHGDLACNIAMQVAKALKTNPRELAQKVVDAVKADPRASALVAALEIAGPGFINLRLTPAARAEVLRAVLGDGDRYGARPAGEHGQVLVEFVSANPTGPLHVGHGRQAALGDALANLLAWQGWKVHREFYYNDAGVQIHTLAVSVQARARGLKPGDAGWPESAYNGDYIADIAADFLAGKTVSASDGEPVTASGNVEDVESIRKFAVTYLRNEQDIDLQAFGVKFDRYYLESSLYSDGRVEGAVQSLIGRGKTYESEGALWLRTTDDGDDKDRVMKKSDGTYTYFVPDVAYHTTKWERGFAKVINVQGSDHHGTIARVRAGLQGLDIGIPQGYPDYVLHKMVTVMKNGEEVKISKRAGSYVTVRDLIEWSNGGDETIRGCLEAGVADWPAHFTRGRDAVRFFLLSRKADTEFVFDVDLALKQNDENPVYYVQYAHARICSIFEAWGGADWQARLPELASVDLAAVTAADVSPQAIALGRRLAEFPDMLAAAAGELAPHAVAFYLRDLAGDFHAFYNADRVLVDDETVKRARLALLAATRQVLKNGLNVIGVSAPQRMDRAPEQETPAA</sequence>
<dbReference type="PANTHER" id="PTHR11956">
    <property type="entry name" value="ARGINYL-TRNA SYNTHETASE"/>
    <property type="match status" value="1"/>
</dbReference>
<dbReference type="Proteomes" id="UP000234341">
    <property type="component" value="Unassembled WGS sequence"/>
</dbReference>
<dbReference type="RefSeq" id="WP_101679817.1">
    <property type="nucleotide sequence ID" value="NZ_PJRP01000001.1"/>
</dbReference>
<dbReference type="FunFam" id="1.10.730.10:FF:000008">
    <property type="entry name" value="Arginine--tRNA ligase"/>
    <property type="match status" value="1"/>
</dbReference>
<comment type="catalytic activity">
    <reaction evidence="10 11">
        <text>tRNA(Arg) + L-arginine + ATP = L-arginyl-tRNA(Arg) + AMP + diphosphate</text>
        <dbReference type="Rhea" id="RHEA:20301"/>
        <dbReference type="Rhea" id="RHEA-COMP:9658"/>
        <dbReference type="Rhea" id="RHEA-COMP:9673"/>
        <dbReference type="ChEBI" id="CHEBI:30616"/>
        <dbReference type="ChEBI" id="CHEBI:32682"/>
        <dbReference type="ChEBI" id="CHEBI:33019"/>
        <dbReference type="ChEBI" id="CHEBI:78442"/>
        <dbReference type="ChEBI" id="CHEBI:78513"/>
        <dbReference type="ChEBI" id="CHEBI:456215"/>
        <dbReference type="EC" id="6.1.1.19"/>
    </reaction>
</comment>
<proteinExistence type="inferred from homology"/>
<dbReference type="STRING" id="82633.GCA_000974605_04272"/>
<keyword evidence="6 11" id="KW-0547">Nucleotide-binding</keyword>
<dbReference type="SUPFAM" id="SSF52374">
    <property type="entry name" value="Nucleotidylyl transferase"/>
    <property type="match status" value="1"/>
</dbReference>
<dbReference type="InterPro" id="IPR036695">
    <property type="entry name" value="Arg-tRNA-synth_N_sf"/>
</dbReference>
<dbReference type="GO" id="GO:0005737">
    <property type="term" value="C:cytoplasm"/>
    <property type="evidence" value="ECO:0007669"/>
    <property type="project" value="UniProtKB-SubCell"/>
</dbReference>
<evidence type="ECO:0000256" key="6">
    <source>
        <dbReference type="ARBA" id="ARBA00022741"/>
    </source>
</evidence>
<evidence type="ECO:0000256" key="7">
    <source>
        <dbReference type="ARBA" id="ARBA00022840"/>
    </source>
</evidence>
<dbReference type="GO" id="GO:0006420">
    <property type="term" value="P:arginyl-tRNA aminoacylation"/>
    <property type="evidence" value="ECO:0007669"/>
    <property type="project" value="UniProtKB-UniRule"/>
</dbReference>
<name>A0A2N5CIH0_9BURK</name>
<dbReference type="InterPro" id="IPR009080">
    <property type="entry name" value="tRNAsynth_Ia_anticodon-bd"/>
</dbReference>
<dbReference type="CDD" id="cd07956">
    <property type="entry name" value="Anticodon_Ia_Arg"/>
    <property type="match status" value="1"/>
</dbReference>
<dbReference type="FunFam" id="3.40.50.620:FF:000062">
    <property type="entry name" value="Arginine--tRNA ligase"/>
    <property type="match status" value="1"/>
</dbReference>
<dbReference type="EMBL" id="PJRP01000001">
    <property type="protein sequence ID" value="PLQ02020.1"/>
    <property type="molecule type" value="Genomic_DNA"/>
</dbReference>
<evidence type="ECO:0000256" key="4">
    <source>
        <dbReference type="ARBA" id="ARBA00022490"/>
    </source>
</evidence>
<dbReference type="Gene3D" id="1.10.730.10">
    <property type="entry name" value="Isoleucyl-tRNA Synthetase, Domain 1"/>
    <property type="match status" value="1"/>
</dbReference>
<feature type="domain" description="Arginyl tRNA synthetase N-terminal" evidence="14">
    <location>
        <begin position="7"/>
        <end position="95"/>
    </location>
</feature>
<dbReference type="NCBIfam" id="TIGR00456">
    <property type="entry name" value="argS"/>
    <property type="match status" value="1"/>
</dbReference>
<evidence type="ECO:0000259" key="13">
    <source>
        <dbReference type="SMART" id="SM00836"/>
    </source>
</evidence>
<organism evidence="15 16">
    <name type="scientific">Cupriavidus pauculus</name>
    <dbReference type="NCBI Taxonomy" id="82633"/>
    <lineage>
        <taxon>Bacteria</taxon>
        <taxon>Pseudomonadati</taxon>
        <taxon>Pseudomonadota</taxon>
        <taxon>Betaproteobacteria</taxon>
        <taxon>Burkholderiales</taxon>
        <taxon>Burkholderiaceae</taxon>
        <taxon>Cupriavidus</taxon>
    </lineage>
</organism>
<dbReference type="HAMAP" id="MF_00123">
    <property type="entry name" value="Arg_tRNA_synth"/>
    <property type="match status" value="1"/>
</dbReference>
<comment type="subcellular location">
    <subcellularLocation>
        <location evidence="1 11">Cytoplasm</location>
    </subcellularLocation>
</comment>
<dbReference type="Pfam" id="PF03485">
    <property type="entry name" value="Arg_tRNA_synt_N"/>
    <property type="match status" value="1"/>
</dbReference>
<reference evidence="15 16" key="1">
    <citation type="submission" date="2017-12" db="EMBL/GenBank/DDBJ databases">
        <title>Genome sequence of the active heterotrophic nitrifier-denitrifier, Cupriavidus pauculus UM1.</title>
        <authorList>
            <person name="Putonti C."/>
            <person name="Castignetti D."/>
        </authorList>
    </citation>
    <scope>NUCLEOTIDE SEQUENCE [LARGE SCALE GENOMIC DNA]</scope>
    <source>
        <strain evidence="15 16">UM1</strain>
    </source>
</reference>
<dbReference type="InterPro" id="IPR014729">
    <property type="entry name" value="Rossmann-like_a/b/a_fold"/>
</dbReference>
<feature type="domain" description="DALR anticodon binding" evidence="13">
    <location>
        <begin position="469"/>
        <end position="595"/>
    </location>
</feature>
<dbReference type="SUPFAM" id="SSF55190">
    <property type="entry name" value="Arginyl-tRNA synthetase (ArgRS), N-terminal 'additional' domain"/>
    <property type="match status" value="1"/>
</dbReference>
<dbReference type="CDD" id="cd00671">
    <property type="entry name" value="ArgRS_core"/>
    <property type="match status" value="1"/>
</dbReference>
<keyword evidence="9 11" id="KW-0030">Aminoacyl-tRNA synthetase</keyword>
<dbReference type="PROSITE" id="PS00178">
    <property type="entry name" value="AA_TRNA_LIGASE_I"/>
    <property type="match status" value="1"/>
</dbReference>
<evidence type="ECO:0000313" key="16">
    <source>
        <dbReference type="Proteomes" id="UP000234341"/>
    </source>
</evidence>
<protein>
    <recommendedName>
        <fullName evidence="11">Arginine--tRNA ligase</fullName>
        <ecNumber evidence="11">6.1.1.19</ecNumber>
    </recommendedName>
    <alternativeName>
        <fullName evidence="11">Arginyl-tRNA synthetase</fullName>
        <shortName evidence="11">ArgRS</shortName>
    </alternativeName>
</protein>
<dbReference type="Gene3D" id="3.30.1360.70">
    <property type="entry name" value="Arginyl tRNA synthetase N-terminal domain"/>
    <property type="match status" value="1"/>
</dbReference>
<evidence type="ECO:0000256" key="5">
    <source>
        <dbReference type="ARBA" id="ARBA00022598"/>
    </source>
</evidence>
<evidence type="ECO:0000256" key="11">
    <source>
        <dbReference type="HAMAP-Rule" id="MF_00123"/>
    </source>
</evidence>